<dbReference type="PRINTS" id="PR00344">
    <property type="entry name" value="BCTRLSENSOR"/>
</dbReference>
<evidence type="ECO:0000256" key="14">
    <source>
        <dbReference type="SAM" id="Phobius"/>
    </source>
</evidence>
<dbReference type="SMART" id="SM00065">
    <property type="entry name" value="GAF"/>
    <property type="match status" value="1"/>
</dbReference>
<feature type="DNA-binding region" description="OmpR/PhoB-type" evidence="12">
    <location>
        <begin position="972"/>
        <end position="1071"/>
    </location>
</feature>
<name>A0A426U8X6_9CHLR</name>
<keyword evidence="7" id="KW-0805">Transcription regulation</keyword>
<accession>A0A426U8X6</accession>
<proteinExistence type="predicted"/>
<dbReference type="InterPro" id="IPR004358">
    <property type="entry name" value="Sig_transdc_His_kin-like_C"/>
</dbReference>
<evidence type="ECO:0000256" key="8">
    <source>
        <dbReference type="ARBA" id="ARBA00023125"/>
    </source>
</evidence>
<dbReference type="EMBL" id="RSAS01000102">
    <property type="protein sequence ID" value="RRR76729.1"/>
    <property type="molecule type" value="Genomic_DNA"/>
</dbReference>
<evidence type="ECO:0000256" key="13">
    <source>
        <dbReference type="SAM" id="Coils"/>
    </source>
</evidence>
<dbReference type="CDD" id="cd00383">
    <property type="entry name" value="trans_reg_C"/>
    <property type="match status" value="1"/>
</dbReference>
<gene>
    <name evidence="19" type="ORF">EI684_02440</name>
</gene>
<dbReference type="PANTHER" id="PTHR43547:SF2">
    <property type="entry name" value="HYBRID SIGNAL TRANSDUCTION HISTIDINE KINASE C"/>
    <property type="match status" value="1"/>
</dbReference>
<evidence type="ECO:0000256" key="11">
    <source>
        <dbReference type="PROSITE-ProRule" id="PRU00169"/>
    </source>
</evidence>
<dbReference type="Pfam" id="PF00486">
    <property type="entry name" value="Trans_reg_C"/>
    <property type="match status" value="1"/>
</dbReference>
<keyword evidence="10" id="KW-0804">Transcription</keyword>
<evidence type="ECO:0000256" key="12">
    <source>
        <dbReference type="PROSITE-ProRule" id="PRU01091"/>
    </source>
</evidence>
<dbReference type="Gene3D" id="6.10.250.690">
    <property type="match status" value="1"/>
</dbReference>
<feature type="domain" description="PAC" evidence="17">
    <location>
        <begin position="551"/>
        <end position="603"/>
    </location>
</feature>
<feature type="coiled-coil region" evidence="13">
    <location>
        <begin position="106"/>
        <end position="159"/>
    </location>
</feature>
<dbReference type="SMART" id="SM00448">
    <property type="entry name" value="REC"/>
    <property type="match status" value="1"/>
</dbReference>
<comment type="caution">
    <text evidence="19">The sequence shown here is derived from an EMBL/GenBank/DDBJ whole genome shotgun (WGS) entry which is preliminary data.</text>
</comment>
<protein>
    <recommendedName>
        <fullName evidence="2">histidine kinase</fullName>
        <ecNumber evidence="2">2.7.13.3</ecNumber>
    </recommendedName>
</protein>
<evidence type="ECO:0000256" key="4">
    <source>
        <dbReference type="ARBA" id="ARBA00022679"/>
    </source>
</evidence>
<evidence type="ECO:0000256" key="7">
    <source>
        <dbReference type="ARBA" id="ARBA00023015"/>
    </source>
</evidence>
<evidence type="ECO:0000256" key="2">
    <source>
        <dbReference type="ARBA" id="ARBA00012438"/>
    </source>
</evidence>
<dbReference type="PANTHER" id="PTHR43547">
    <property type="entry name" value="TWO-COMPONENT HISTIDINE KINASE"/>
    <property type="match status" value="1"/>
</dbReference>
<evidence type="ECO:0000313" key="20">
    <source>
        <dbReference type="Proteomes" id="UP000280307"/>
    </source>
</evidence>
<dbReference type="InterPro" id="IPR000700">
    <property type="entry name" value="PAS-assoc_C"/>
</dbReference>
<evidence type="ECO:0000256" key="1">
    <source>
        <dbReference type="ARBA" id="ARBA00000085"/>
    </source>
</evidence>
<keyword evidence="9 14" id="KW-0472">Membrane</keyword>
<dbReference type="SMART" id="SM00388">
    <property type="entry name" value="HisKA"/>
    <property type="match status" value="1"/>
</dbReference>
<keyword evidence="4" id="KW-0808">Transferase</keyword>
<dbReference type="InterPro" id="IPR007891">
    <property type="entry name" value="CHASE3"/>
</dbReference>
<dbReference type="InterPro" id="IPR011006">
    <property type="entry name" value="CheY-like_superfamily"/>
</dbReference>
<keyword evidence="5" id="KW-0418">Kinase</keyword>
<dbReference type="Gene3D" id="3.30.565.10">
    <property type="entry name" value="Histidine kinase-like ATPase, C-terminal domain"/>
    <property type="match status" value="1"/>
</dbReference>
<dbReference type="InterPro" id="IPR036097">
    <property type="entry name" value="HisK_dim/P_sf"/>
</dbReference>
<feature type="domain" description="Response regulatory" evidence="16">
    <location>
        <begin position="847"/>
        <end position="960"/>
    </location>
</feature>
<keyword evidence="14" id="KW-1133">Transmembrane helix</keyword>
<evidence type="ECO:0000313" key="19">
    <source>
        <dbReference type="EMBL" id="RRR76729.1"/>
    </source>
</evidence>
<dbReference type="SUPFAM" id="SSF52172">
    <property type="entry name" value="CheY-like"/>
    <property type="match status" value="1"/>
</dbReference>
<dbReference type="InterPro" id="IPR001867">
    <property type="entry name" value="OmpR/PhoB-type_DNA-bd"/>
</dbReference>
<dbReference type="PROSITE" id="PS50110">
    <property type="entry name" value="RESPONSE_REGULATORY"/>
    <property type="match status" value="1"/>
</dbReference>
<dbReference type="Proteomes" id="UP000280307">
    <property type="component" value="Unassembled WGS sequence"/>
</dbReference>
<evidence type="ECO:0000259" key="17">
    <source>
        <dbReference type="PROSITE" id="PS50113"/>
    </source>
</evidence>
<feature type="transmembrane region" description="Helical" evidence="14">
    <location>
        <begin position="70"/>
        <end position="92"/>
    </location>
</feature>
<dbReference type="CDD" id="cd00075">
    <property type="entry name" value="HATPase"/>
    <property type="match status" value="1"/>
</dbReference>
<dbReference type="InterPro" id="IPR036890">
    <property type="entry name" value="HATPase_C_sf"/>
</dbReference>
<dbReference type="Gene3D" id="3.30.450.40">
    <property type="match status" value="1"/>
</dbReference>
<dbReference type="PROSITE" id="PS51755">
    <property type="entry name" value="OMPR_PHOB"/>
    <property type="match status" value="1"/>
</dbReference>
<dbReference type="PROSITE" id="PS50113">
    <property type="entry name" value="PAC"/>
    <property type="match status" value="1"/>
</dbReference>
<dbReference type="InterPro" id="IPR003594">
    <property type="entry name" value="HATPase_dom"/>
</dbReference>
<dbReference type="FunFam" id="1.10.287.130:FF:000001">
    <property type="entry name" value="Two-component sensor histidine kinase"/>
    <property type="match status" value="1"/>
</dbReference>
<evidence type="ECO:0000256" key="6">
    <source>
        <dbReference type="ARBA" id="ARBA00023012"/>
    </source>
</evidence>
<dbReference type="GO" id="GO:0003677">
    <property type="term" value="F:DNA binding"/>
    <property type="evidence" value="ECO:0007669"/>
    <property type="project" value="UniProtKB-UniRule"/>
</dbReference>
<keyword evidence="6" id="KW-0902">Two-component regulatory system</keyword>
<dbReference type="InterPro" id="IPR005467">
    <property type="entry name" value="His_kinase_dom"/>
</dbReference>
<dbReference type="CDD" id="cd00082">
    <property type="entry name" value="HisKA"/>
    <property type="match status" value="1"/>
</dbReference>
<evidence type="ECO:0000256" key="9">
    <source>
        <dbReference type="ARBA" id="ARBA00023136"/>
    </source>
</evidence>
<dbReference type="Gene3D" id="1.10.287.130">
    <property type="match status" value="1"/>
</dbReference>
<keyword evidence="8 12" id="KW-0238">DNA-binding</keyword>
<dbReference type="Pfam" id="PF00512">
    <property type="entry name" value="HisKA"/>
    <property type="match status" value="1"/>
</dbReference>
<dbReference type="FunFam" id="3.30.565.10:FF:000006">
    <property type="entry name" value="Sensor histidine kinase WalK"/>
    <property type="match status" value="1"/>
</dbReference>
<dbReference type="Pfam" id="PF13426">
    <property type="entry name" value="PAS_9"/>
    <property type="match status" value="1"/>
</dbReference>
<dbReference type="Pfam" id="PF00072">
    <property type="entry name" value="Response_reg"/>
    <property type="match status" value="1"/>
</dbReference>
<dbReference type="InterPro" id="IPR036388">
    <property type="entry name" value="WH-like_DNA-bd_sf"/>
</dbReference>
<dbReference type="Pfam" id="PF02518">
    <property type="entry name" value="HATPase_c"/>
    <property type="match status" value="1"/>
</dbReference>
<dbReference type="SMART" id="SM00086">
    <property type="entry name" value="PAC"/>
    <property type="match status" value="1"/>
</dbReference>
<feature type="domain" description="Histidine kinase" evidence="15">
    <location>
        <begin position="607"/>
        <end position="824"/>
    </location>
</feature>
<dbReference type="SUPFAM" id="SSF55781">
    <property type="entry name" value="GAF domain-like"/>
    <property type="match status" value="1"/>
</dbReference>
<organism evidence="19 20">
    <name type="scientific">Candidatus Viridilinea halotolerans</name>
    <dbReference type="NCBI Taxonomy" id="2491704"/>
    <lineage>
        <taxon>Bacteria</taxon>
        <taxon>Bacillati</taxon>
        <taxon>Chloroflexota</taxon>
        <taxon>Chloroflexia</taxon>
        <taxon>Chloroflexales</taxon>
        <taxon>Chloroflexineae</taxon>
        <taxon>Oscillochloridaceae</taxon>
        <taxon>Candidatus Viridilinea</taxon>
    </lineage>
</organism>
<comment type="catalytic activity">
    <reaction evidence="1">
        <text>ATP + protein L-histidine = ADP + protein N-phospho-L-histidine.</text>
        <dbReference type="EC" id="2.7.13.3"/>
    </reaction>
</comment>
<evidence type="ECO:0000259" key="18">
    <source>
        <dbReference type="PROSITE" id="PS51755"/>
    </source>
</evidence>
<dbReference type="InterPro" id="IPR003661">
    <property type="entry name" value="HisK_dim/P_dom"/>
</dbReference>
<dbReference type="FunFam" id="1.10.10.10:FF:000018">
    <property type="entry name" value="DNA-binding response regulator ResD"/>
    <property type="match status" value="1"/>
</dbReference>
<evidence type="ECO:0000259" key="16">
    <source>
        <dbReference type="PROSITE" id="PS50110"/>
    </source>
</evidence>
<dbReference type="NCBIfam" id="TIGR00229">
    <property type="entry name" value="sensory_box"/>
    <property type="match status" value="1"/>
</dbReference>
<evidence type="ECO:0000259" key="15">
    <source>
        <dbReference type="PROSITE" id="PS50109"/>
    </source>
</evidence>
<dbReference type="Pfam" id="PF05227">
    <property type="entry name" value="CHASE3"/>
    <property type="match status" value="1"/>
</dbReference>
<dbReference type="Gene3D" id="3.30.450.20">
    <property type="entry name" value="PAS domain"/>
    <property type="match status" value="1"/>
</dbReference>
<evidence type="ECO:0000256" key="10">
    <source>
        <dbReference type="ARBA" id="ARBA00023163"/>
    </source>
</evidence>
<dbReference type="GO" id="GO:0006355">
    <property type="term" value="P:regulation of DNA-templated transcription"/>
    <property type="evidence" value="ECO:0007669"/>
    <property type="project" value="InterPro"/>
</dbReference>
<evidence type="ECO:0000256" key="5">
    <source>
        <dbReference type="ARBA" id="ARBA00022777"/>
    </source>
</evidence>
<dbReference type="Gene3D" id="3.40.50.2300">
    <property type="match status" value="1"/>
</dbReference>
<dbReference type="AlphaFoldDB" id="A0A426U8X6"/>
<dbReference type="SUPFAM" id="SSF55785">
    <property type="entry name" value="PYP-like sensor domain (PAS domain)"/>
    <property type="match status" value="1"/>
</dbReference>
<dbReference type="InterPro" id="IPR035965">
    <property type="entry name" value="PAS-like_dom_sf"/>
</dbReference>
<dbReference type="SMART" id="SM00387">
    <property type="entry name" value="HATPase_c"/>
    <property type="match status" value="1"/>
</dbReference>
<dbReference type="SMART" id="SM00862">
    <property type="entry name" value="Trans_reg_C"/>
    <property type="match status" value="1"/>
</dbReference>
<feature type="modified residue" description="4-aspartylphosphate" evidence="11">
    <location>
        <position position="896"/>
    </location>
</feature>
<keyword evidence="3 11" id="KW-0597">Phosphoprotein</keyword>
<evidence type="ECO:0000256" key="3">
    <source>
        <dbReference type="ARBA" id="ARBA00022553"/>
    </source>
</evidence>
<sequence length="1072" mass="118108">MVRICCFLAASPRRTVGGREGTWFPRAPCSAAGSFQSWYSATMARITAPAATPRHQGAAAQQRSRRARNLLLVGLIFEVLVLLLLMTLPPIFNERAMAIRQQAETLQRLSDHLDQTDSLLQELRAAARGFALTRSEVFLEQYTLAQERLASDFEELERLSRQIDPALEPQIIELRRVARAWQVEGGERQIVLAQTGQTSMIAQELVAGQSQALFTAFRLQSKQLLRELAAERVGLDHALNQSRRMQQIVTSSLSILGLLTIGLILAGFRQSLWLIRDLDTSHQRAAHLAEQVAQQLRSAETRHRQLHVLHSVATAATRSVERDAILHNMLTTIAESLDLAAAALCLVPTAGTCPQALVRRLPHAHSAPAALAALLQGAAPLLLAALAQREARYVEPQDGTDAPQLAALAQQLGAPLLLLPLHGRTSAVGMLVLLDPLRRLDAHDRTFFHTLASEIGLVLDNTLLFATVQAERQRLQTVFEHSPEAIVVAAAPDGQLALLNPAATKLFGPLEAEASLREHPLAGRTHQPGGYPCPPEELPMLQTLHEGRAVYASELTITRPDGRRIPVLATSVPLYGANGALQGVVGLFQDMRRLRELERLRSDVVALVNHELRTPLTSIRGSAEALLRNGTTLDGERVRAFAHIIKTQGEQLQELLDNLLQLSQLEAGTLRLQRQNVAMPPLLRTLLAQARAQFPDLRLQAAVEPDLPPVSVDARRMEQILQNLLDNAAKYSPPNGVITLSAQRVAQQIEVGVRDQGPGIPPDEREQVFERFYQVARPARQYGAGAGLGLAICKALVEAHGGSIWIEAPPSGGTLVCLRLPALPADTLLDTTTTPSVMAPAAREQRHILVLDDDIALQRMLERGLNDVGFHVESSSDASHAMERLTHDLPDLMLIDLALPGMDGISVCRQVREWSSVPIMMLTASAAEQDVIKGLRAGADDYVTKPFRMQELIARIDALLRRTQQLPPPTESAFIQLDNLSIDLARHLVTRDQQEVALTPIEYQILAYLARHAGQALTHEQILQAVWGQGYRGENNYLWVHIAKLRKKLEPDPRHPRFILTERGLGYRMARR</sequence>
<keyword evidence="13" id="KW-0175">Coiled coil</keyword>
<dbReference type="EC" id="2.7.13.3" evidence="2"/>
<dbReference type="SUPFAM" id="SSF47384">
    <property type="entry name" value="Homodimeric domain of signal transducing histidine kinase"/>
    <property type="match status" value="1"/>
</dbReference>
<dbReference type="InterPro" id="IPR029016">
    <property type="entry name" value="GAF-like_dom_sf"/>
</dbReference>
<dbReference type="InterPro" id="IPR000014">
    <property type="entry name" value="PAS"/>
</dbReference>
<dbReference type="CDD" id="cd17574">
    <property type="entry name" value="REC_OmpR"/>
    <property type="match status" value="1"/>
</dbReference>
<dbReference type="InterPro" id="IPR003018">
    <property type="entry name" value="GAF"/>
</dbReference>
<dbReference type="CDD" id="cd00130">
    <property type="entry name" value="PAS"/>
    <property type="match status" value="1"/>
</dbReference>
<dbReference type="SUPFAM" id="SSF55874">
    <property type="entry name" value="ATPase domain of HSP90 chaperone/DNA topoisomerase II/histidine kinase"/>
    <property type="match status" value="1"/>
</dbReference>
<dbReference type="PROSITE" id="PS50109">
    <property type="entry name" value="HIS_KIN"/>
    <property type="match status" value="1"/>
</dbReference>
<reference evidence="19 20" key="1">
    <citation type="submission" date="2018-12" db="EMBL/GenBank/DDBJ databases">
        <title>Genome Sequence of Candidatus Viridilinea halotolerans isolated from saline sulfide-rich spring.</title>
        <authorList>
            <person name="Grouzdev D.S."/>
            <person name="Burganskaya E.I."/>
            <person name="Krutkina M.S."/>
            <person name="Sukhacheva M.V."/>
            <person name="Gorlenko V.M."/>
        </authorList>
    </citation>
    <scope>NUCLEOTIDE SEQUENCE [LARGE SCALE GENOMIC DNA]</scope>
    <source>
        <strain evidence="19">Chok-6</strain>
    </source>
</reference>
<dbReference type="Gene3D" id="1.10.10.10">
    <property type="entry name" value="Winged helix-like DNA-binding domain superfamily/Winged helix DNA-binding domain"/>
    <property type="match status" value="1"/>
</dbReference>
<dbReference type="InterPro" id="IPR001789">
    <property type="entry name" value="Sig_transdc_resp-reg_receiver"/>
</dbReference>
<dbReference type="InterPro" id="IPR001610">
    <property type="entry name" value="PAC"/>
</dbReference>
<feature type="domain" description="OmpR/PhoB-type" evidence="18">
    <location>
        <begin position="972"/>
        <end position="1071"/>
    </location>
</feature>
<keyword evidence="14" id="KW-0812">Transmembrane</keyword>
<dbReference type="GO" id="GO:0000155">
    <property type="term" value="F:phosphorelay sensor kinase activity"/>
    <property type="evidence" value="ECO:0007669"/>
    <property type="project" value="InterPro"/>
</dbReference>